<keyword evidence="7" id="KW-1185">Reference proteome</keyword>
<dbReference type="Pfam" id="PF00069">
    <property type="entry name" value="Pkinase"/>
    <property type="match status" value="1"/>
</dbReference>
<evidence type="ECO:0000256" key="2">
    <source>
        <dbReference type="ARBA" id="ARBA00022741"/>
    </source>
</evidence>
<feature type="domain" description="Protein kinase" evidence="5">
    <location>
        <begin position="149"/>
        <end position="392"/>
    </location>
</feature>
<dbReference type="KEGG" id="hprf:HLPR_15290"/>
<dbReference type="PROSITE" id="PS00107">
    <property type="entry name" value="PROTEIN_KINASE_ATP"/>
    <property type="match status" value="1"/>
</dbReference>
<evidence type="ECO:0000259" key="5">
    <source>
        <dbReference type="PROSITE" id="PS50011"/>
    </source>
</evidence>
<proteinExistence type="inferred from homology"/>
<dbReference type="GO" id="GO:0005524">
    <property type="term" value="F:ATP binding"/>
    <property type="evidence" value="ECO:0007669"/>
    <property type="project" value="UniProtKB-UniRule"/>
</dbReference>
<dbReference type="InterPro" id="IPR011009">
    <property type="entry name" value="Kinase-like_dom_sf"/>
</dbReference>
<dbReference type="InterPro" id="IPR051931">
    <property type="entry name" value="PAK3-like"/>
</dbReference>
<evidence type="ECO:0000256" key="3">
    <source>
        <dbReference type="ARBA" id="ARBA00022840"/>
    </source>
</evidence>
<sequence>MDRLKYIEQKLLEWNNSIELSNKDLYSTNYEAIENLIMKELFSVYHSLLFWHFANINSALRNLHYWADPSRDFIHIIDEYENVCRALINTEYEFSITEYYSVVIEKCKLFLDSSGGSPIPEEFEKIVLKEYEAIFSLKNTVRVNDVMKAYELKMIGDGSYANVYKYKDEFYNKTFALKKAKVDLEDKEIIRFKEEFNEMNKLNSPYVLEVYKFNVDDLEYTMEYADITMDKYILSNNDKVKFSQRISFVRQVFKGLDYIHSQGLLHRDISTTNILLKIYHDVEVIKISDFGLVKRKNSNLTSLSTEFKGSLNDPKLAMYGNFKDYKIEHETFALTRLIYFIMTGRKKIKLKPNSTLNEFINKGISDKISERYSSIVEIREAFEQSIVGKWIP</sequence>
<dbReference type="Proteomes" id="UP001321786">
    <property type="component" value="Chromosome"/>
</dbReference>
<evidence type="ECO:0000256" key="4">
    <source>
        <dbReference type="PROSITE-ProRule" id="PRU10141"/>
    </source>
</evidence>
<dbReference type="PROSITE" id="PS00109">
    <property type="entry name" value="PROTEIN_KINASE_TYR"/>
    <property type="match status" value="1"/>
</dbReference>
<organism evidence="6 7">
    <name type="scientific">Helicovermis profundi</name>
    <dbReference type="NCBI Taxonomy" id="3065157"/>
    <lineage>
        <taxon>Bacteria</taxon>
        <taxon>Bacillati</taxon>
        <taxon>Bacillota</taxon>
        <taxon>Clostridia</taxon>
        <taxon>Helicovermis</taxon>
    </lineage>
</organism>
<dbReference type="InterPro" id="IPR017441">
    <property type="entry name" value="Protein_kinase_ATP_BS"/>
</dbReference>
<evidence type="ECO:0000313" key="6">
    <source>
        <dbReference type="EMBL" id="BEP29198.1"/>
    </source>
</evidence>
<evidence type="ECO:0000256" key="1">
    <source>
        <dbReference type="ARBA" id="ARBA00008874"/>
    </source>
</evidence>
<dbReference type="AlphaFoldDB" id="A0AAU9E465"/>
<dbReference type="PROSITE" id="PS50011">
    <property type="entry name" value="PROTEIN_KINASE_DOM"/>
    <property type="match status" value="1"/>
</dbReference>
<evidence type="ECO:0000313" key="7">
    <source>
        <dbReference type="Proteomes" id="UP001321786"/>
    </source>
</evidence>
<protein>
    <recommendedName>
        <fullName evidence="5">Protein kinase domain-containing protein</fullName>
    </recommendedName>
</protein>
<reference evidence="6 7" key="1">
    <citation type="submission" date="2023-08" db="EMBL/GenBank/DDBJ databases">
        <title>Helicovermis profunda gen. nov., sp. nov., a novel mesophilic, fermentative bacterium within the Bacillota from a deep-sea hydrothermal vent chimney.</title>
        <authorList>
            <person name="Miyazaki U."/>
            <person name="Mizutani D."/>
            <person name="Hashimoto Y."/>
            <person name="Tame A."/>
            <person name="Sawayama S."/>
            <person name="Miyazaki J."/>
            <person name="Takai K."/>
            <person name="Nakagawa S."/>
        </authorList>
    </citation>
    <scope>NUCLEOTIDE SEQUENCE [LARGE SCALE GENOMIC DNA]</scope>
    <source>
        <strain evidence="6 7">S502</strain>
    </source>
</reference>
<feature type="binding site" evidence="4">
    <location>
        <position position="178"/>
    </location>
    <ligand>
        <name>ATP</name>
        <dbReference type="ChEBI" id="CHEBI:30616"/>
    </ligand>
</feature>
<dbReference type="PANTHER" id="PTHR45832:SF22">
    <property type="entry name" value="SERINE_THREONINE-PROTEIN KINASE SAMKA-RELATED"/>
    <property type="match status" value="1"/>
</dbReference>
<accession>A0AAU9E465</accession>
<dbReference type="PANTHER" id="PTHR45832">
    <property type="entry name" value="SERINE/THREONINE-PROTEIN KINASE SAMKA-RELATED-RELATED"/>
    <property type="match status" value="1"/>
</dbReference>
<dbReference type="GO" id="GO:0004672">
    <property type="term" value="F:protein kinase activity"/>
    <property type="evidence" value="ECO:0007669"/>
    <property type="project" value="InterPro"/>
</dbReference>
<comment type="similarity">
    <text evidence="1">Belongs to the protein kinase superfamily. STE Ser/Thr protein kinase family. STE20 subfamily.</text>
</comment>
<keyword evidence="2 4" id="KW-0547">Nucleotide-binding</keyword>
<dbReference type="SUPFAM" id="SSF56112">
    <property type="entry name" value="Protein kinase-like (PK-like)"/>
    <property type="match status" value="1"/>
</dbReference>
<gene>
    <name evidence="6" type="ORF">HLPR_15290</name>
</gene>
<keyword evidence="3 4" id="KW-0067">ATP-binding</keyword>
<dbReference type="InterPro" id="IPR000719">
    <property type="entry name" value="Prot_kinase_dom"/>
</dbReference>
<name>A0AAU9E465_9FIRM</name>
<dbReference type="RefSeq" id="WP_338534861.1">
    <property type="nucleotide sequence ID" value="NZ_AP028654.1"/>
</dbReference>
<dbReference type="EMBL" id="AP028654">
    <property type="protein sequence ID" value="BEP29198.1"/>
    <property type="molecule type" value="Genomic_DNA"/>
</dbReference>
<dbReference type="Gene3D" id="1.10.510.10">
    <property type="entry name" value="Transferase(Phosphotransferase) domain 1"/>
    <property type="match status" value="1"/>
</dbReference>
<dbReference type="InterPro" id="IPR008266">
    <property type="entry name" value="Tyr_kinase_AS"/>
</dbReference>
<dbReference type="CDD" id="cd00180">
    <property type="entry name" value="PKc"/>
    <property type="match status" value="1"/>
</dbReference>